<reference evidence="1 2" key="1">
    <citation type="submission" date="2019-12" db="EMBL/GenBank/DDBJ databases">
        <authorList>
            <person name="Lee S.D."/>
        </authorList>
    </citation>
    <scope>NUCLEOTIDE SEQUENCE [LARGE SCALE GENOMIC DNA]</scope>
    <source>
        <strain evidence="1 2">GH3-10</strain>
    </source>
</reference>
<dbReference type="RefSeq" id="WP_160485118.1">
    <property type="nucleotide sequence ID" value="NZ_WUBR01000001.1"/>
</dbReference>
<evidence type="ECO:0000313" key="1">
    <source>
        <dbReference type="EMBL" id="MWV27561.1"/>
    </source>
</evidence>
<dbReference type="Gene3D" id="1.25.40.10">
    <property type="entry name" value="Tetratricopeptide repeat domain"/>
    <property type="match status" value="2"/>
</dbReference>
<comment type="caution">
    <text evidence="1">The sequence shown here is derived from an EMBL/GenBank/DDBJ whole genome shotgun (WGS) entry which is preliminary data.</text>
</comment>
<proteinExistence type="predicted"/>
<dbReference type="SUPFAM" id="SSF81901">
    <property type="entry name" value="HCP-like"/>
    <property type="match status" value="1"/>
</dbReference>
<organism evidence="1 2">
    <name type="scientific">Aurantiacibacter rhizosphaerae</name>
    <dbReference type="NCBI Taxonomy" id="2691582"/>
    <lineage>
        <taxon>Bacteria</taxon>
        <taxon>Pseudomonadati</taxon>
        <taxon>Pseudomonadota</taxon>
        <taxon>Alphaproteobacteria</taxon>
        <taxon>Sphingomonadales</taxon>
        <taxon>Erythrobacteraceae</taxon>
        <taxon>Aurantiacibacter</taxon>
    </lineage>
</organism>
<gene>
    <name evidence="1" type="ORF">GRF63_06550</name>
</gene>
<evidence type="ECO:0000313" key="2">
    <source>
        <dbReference type="Proteomes" id="UP000461409"/>
    </source>
</evidence>
<name>A0A844XAQ4_9SPHN</name>
<protein>
    <submittedName>
        <fullName evidence="1">Tetratricopeptide repeat protein</fullName>
    </submittedName>
</protein>
<dbReference type="InterPro" id="IPR011990">
    <property type="entry name" value="TPR-like_helical_dom_sf"/>
</dbReference>
<keyword evidence="2" id="KW-1185">Reference proteome</keyword>
<sequence>MVAGGATGADSAATAEGRGFWKGVAPRALALSGAAVLAIVGAEVMWSGGETATAAVALPSAGFGPDNFDQELAASDRQLALARERVANAPDQWLPREGLARAELARFKMTADPERLALARNNLAMAQDLAPAASGPILTAAEIAMAGHDLAAAEMQLDRLEKVAVAPSPAERAEAVALRGDIEFYRGNMAGAASAYTAADAILPTSGTAIRQALLARSQGRFDEAIELVGKAARRDSLRTPRGLASYALQIGMIESARGNFEAAAERFWQADRLFPGHWLTQLYIAEAQGVAGDFDDAIAVQERIAREYGDPQALDAAASLYLAQGDTQAADQLTQRSTAIWRARAKAMPLAYTAHTFENELAFGDPQRALRLARENLSHRPYGDAHILVAEALLETGDPAQARAHLLEAEAQGWRSAPLYARLSEAEEMLGNDKASKAAAKKARELNPSIFDPVMSRLWFGHG</sequence>
<dbReference type="AlphaFoldDB" id="A0A844XAQ4"/>
<accession>A0A844XAQ4</accession>
<reference evidence="1 2" key="2">
    <citation type="submission" date="2020-02" db="EMBL/GenBank/DDBJ databases">
        <title>Erythrobacter dongmakensis sp. nov., isolated from a tidal mudflat.</title>
        <authorList>
            <person name="Kim I.S."/>
        </authorList>
    </citation>
    <scope>NUCLEOTIDE SEQUENCE [LARGE SCALE GENOMIC DNA]</scope>
    <source>
        <strain evidence="1 2">GH3-10</strain>
    </source>
</reference>
<dbReference type="Proteomes" id="UP000461409">
    <property type="component" value="Unassembled WGS sequence"/>
</dbReference>
<dbReference type="EMBL" id="WUBR01000001">
    <property type="protein sequence ID" value="MWV27561.1"/>
    <property type="molecule type" value="Genomic_DNA"/>
</dbReference>